<reference evidence="1 2" key="1">
    <citation type="submission" date="2020-08" db="EMBL/GenBank/DDBJ databases">
        <title>Genome public.</title>
        <authorList>
            <person name="Liu C."/>
            <person name="Sun Q."/>
        </authorList>
    </citation>
    <scope>NUCLEOTIDE SEQUENCE [LARGE SCALE GENOMIC DNA]</scope>
    <source>
        <strain evidence="1 2">BX2</strain>
    </source>
</reference>
<accession>A0ABR7E0T9</accession>
<sequence length="231" mass="27001">MAKRVDINSLHKRFERDESRSKRVVGSRNLRVYFLIVCEGQKTEPHYFSSFNNILPPYTLDIETQGEGCDPLGVVNAAIEFRKTSSKPLNSVWAVFDKDDFPLSRFHNAIEKAEKNGIKCAWSNEAFELWYVLHFHYRNTPMSRVEYQKCIEKEMNQKILELEGKKGKFSYHKNAKDMHELLLKYGNEAQAIKWAEKLSKTFDTKEYAKHNPCTMVFQLVDELNNPGKILK</sequence>
<dbReference type="EMBL" id="JACOOI010000007">
    <property type="protein sequence ID" value="MBC5643011.1"/>
    <property type="molecule type" value="Genomic_DNA"/>
</dbReference>
<protein>
    <submittedName>
        <fullName evidence="1">RloB domain-containing protein</fullName>
    </submittedName>
</protein>
<dbReference type="InterPro" id="IPR025591">
    <property type="entry name" value="RloB"/>
</dbReference>
<evidence type="ECO:0000313" key="2">
    <source>
        <dbReference type="Proteomes" id="UP000644010"/>
    </source>
</evidence>
<name>A0ABR7E0T9_9BACT</name>
<evidence type="ECO:0000313" key="1">
    <source>
        <dbReference type="EMBL" id="MBC5643011.1"/>
    </source>
</evidence>
<dbReference type="Proteomes" id="UP000644010">
    <property type="component" value="Unassembled WGS sequence"/>
</dbReference>
<proteinExistence type="predicted"/>
<dbReference type="Pfam" id="PF13707">
    <property type="entry name" value="RloB"/>
    <property type="match status" value="1"/>
</dbReference>
<dbReference type="RefSeq" id="WP_186959114.1">
    <property type="nucleotide sequence ID" value="NZ_JACOOI010000007.1"/>
</dbReference>
<keyword evidence="2" id="KW-1185">Reference proteome</keyword>
<comment type="caution">
    <text evidence="1">The sequence shown here is derived from an EMBL/GenBank/DDBJ whole genome shotgun (WGS) entry which is preliminary data.</text>
</comment>
<gene>
    <name evidence="1" type="ORF">H8S77_08955</name>
</gene>
<organism evidence="1 2">
    <name type="scientific">Parabacteroides segnis</name>
    <dbReference type="NCBI Taxonomy" id="2763058"/>
    <lineage>
        <taxon>Bacteria</taxon>
        <taxon>Pseudomonadati</taxon>
        <taxon>Bacteroidota</taxon>
        <taxon>Bacteroidia</taxon>
        <taxon>Bacteroidales</taxon>
        <taxon>Tannerellaceae</taxon>
        <taxon>Parabacteroides</taxon>
    </lineage>
</organism>